<protein>
    <submittedName>
        <fullName evidence="3">3-hydroxy-3-methylglutaryl coenzyme A reductase</fullName>
    </submittedName>
    <submittedName>
        <fullName evidence="4">Hydroxymethylglutaryl-CoA reductase</fullName>
    </submittedName>
</protein>
<evidence type="ECO:0000313" key="3">
    <source>
        <dbReference type="EMBL" id="GET22038.1"/>
    </source>
</evidence>
<dbReference type="InterPro" id="IPR002202">
    <property type="entry name" value="HMG_CoA_Rdtase"/>
</dbReference>
<dbReference type="RefSeq" id="WP_106541883.1">
    <property type="nucleotide sequence ID" value="NZ_BLAU01000001.1"/>
</dbReference>
<dbReference type="CDD" id="cd00644">
    <property type="entry name" value="HMG-CoA_reductase_classII"/>
    <property type="match status" value="1"/>
</dbReference>
<reference evidence="4 5" key="1">
    <citation type="submission" date="2018-03" db="EMBL/GenBank/DDBJ databases">
        <title>Genomic Encyclopedia of Archaeal and Bacterial Type Strains, Phase II (KMG-II): from individual species to whole genera.</title>
        <authorList>
            <person name="Goeker M."/>
        </authorList>
    </citation>
    <scope>NUCLEOTIDE SEQUENCE [LARGE SCALE GENOMIC DNA]</scope>
    <source>
        <strain evidence="4 5">DSM 27267</strain>
    </source>
</reference>
<dbReference type="InterPro" id="IPR023074">
    <property type="entry name" value="HMG_CoA_Rdtase_cat_sf"/>
</dbReference>
<sequence length="440" mass="48182">MTKNERIISGFSKLNRSQRIDLIWDRLGLDEASRSVLDNFLHQNPSTQALFEEFSENFLTNFFMPMGVVPNVVVNGQSYIVPMVIEESSVIAAASRAAKFWASRGGFQARVSGMVKKGQVHFSWSGESKDLKAAFPFLKEKMLAATHDLTARMRKRGGGIIAVELVDKTSELANYYQADVSFETADAMGANFINSCLETMAGVLVDELNNSETNGEASVIMSILSNYTPDSLVECWVECDIDELAPFSGKLKPEEFARKFEMASQIAQLDVSRAVTHNKGIYNGVDAVVLATGNDWRAVEACGHAFAASNGNYRSLTFAEIDGDRFRYTLRLPLALGTVGGLTKAHPVSKLALELLENPDAKTLMMIAAAAGLANNFAAVASLTTVGIQQGHMKMHLTNILNQLGATAEEKSKCTQYFSDKNIAYAEVEKYLNHIRNTNG</sequence>
<evidence type="ECO:0000256" key="1">
    <source>
        <dbReference type="ARBA" id="ARBA00007661"/>
    </source>
</evidence>
<dbReference type="AlphaFoldDB" id="A0A2P8CDL7"/>
<comment type="caution">
    <text evidence="4">The sequence shown here is derived from an EMBL/GenBank/DDBJ whole genome shotgun (WGS) entry which is preliminary data.</text>
</comment>
<evidence type="ECO:0000313" key="6">
    <source>
        <dbReference type="Proteomes" id="UP000396862"/>
    </source>
</evidence>
<dbReference type="OrthoDB" id="9764892at2"/>
<organism evidence="4 5">
    <name type="scientific">Prolixibacter denitrificans</name>
    <dbReference type="NCBI Taxonomy" id="1541063"/>
    <lineage>
        <taxon>Bacteria</taxon>
        <taxon>Pseudomonadati</taxon>
        <taxon>Bacteroidota</taxon>
        <taxon>Bacteroidia</taxon>
        <taxon>Marinilabiliales</taxon>
        <taxon>Prolixibacteraceae</taxon>
        <taxon>Prolixibacter</taxon>
    </lineage>
</organism>
<accession>A0A2P8CDL7</accession>
<dbReference type="GO" id="GO:0015936">
    <property type="term" value="P:coenzyme A metabolic process"/>
    <property type="evidence" value="ECO:0007669"/>
    <property type="project" value="InterPro"/>
</dbReference>
<dbReference type="PANTHER" id="PTHR10572:SF24">
    <property type="entry name" value="3-HYDROXY-3-METHYLGLUTARYL-COENZYME A REDUCTASE"/>
    <property type="match status" value="1"/>
</dbReference>
<name>A0A2P8CDL7_9BACT</name>
<dbReference type="PROSITE" id="PS50065">
    <property type="entry name" value="HMG_COA_REDUCTASE_4"/>
    <property type="match status" value="1"/>
</dbReference>
<dbReference type="InterPro" id="IPR009023">
    <property type="entry name" value="HMG_CoA_Rdtase_NAD(P)-bd_sf"/>
</dbReference>
<dbReference type="Gene3D" id="1.10.8.660">
    <property type="match status" value="1"/>
</dbReference>
<keyword evidence="6" id="KW-1185">Reference proteome</keyword>
<gene>
    <name evidence="3" type="primary">mvaA</name>
    <name evidence="4" type="ORF">CLV93_1047</name>
    <name evidence="3" type="ORF">JCM18694_22840</name>
</gene>
<dbReference type="InterPro" id="IPR004553">
    <property type="entry name" value="HMG_CoA_Rdtase_bac-typ"/>
</dbReference>
<dbReference type="Proteomes" id="UP000396862">
    <property type="component" value="Unassembled WGS sequence"/>
</dbReference>
<dbReference type="EMBL" id="PYGC01000004">
    <property type="protein sequence ID" value="PSK83077.1"/>
    <property type="molecule type" value="Genomic_DNA"/>
</dbReference>
<dbReference type="SUPFAM" id="SSF56542">
    <property type="entry name" value="Substrate-binding domain of HMG-CoA reductase"/>
    <property type="match status" value="1"/>
</dbReference>
<dbReference type="Proteomes" id="UP000240621">
    <property type="component" value="Unassembled WGS sequence"/>
</dbReference>
<dbReference type="GO" id="GO:0004420">
    <property type="term" value="F:hydroxymethylglutaryl-CoA reductase (NADPH) activity"/>
    <property type="evidence" value="ECO:0007669"/>
    <property type="project" value="InterPro"/>
</dbReference>
<keyword evidence="2" id="KW-0560">Oxidoreductase</keyword>
<evidence type="ECO:0000313" key="4">
    <source>
        <dbReference type="EMBL" id="PSK83077.1"/>
    </source>
</evidence>
<evidence type="ECO:0000256" key="2">
    <source>
        <dbReference type="ARBA" id="ARBA00023002"/>
    </source>
</evidence>
<dbReference type="Pfam" id="PF00368">
    <property type="entry name" value="HMG-CoA_red"/>
    <property type="match status" value="1"/>
</dbReference>
<comment type="similarity">
    <text evidence="1">Belongs to the HMG-CoA reductase family.</text>
</comment>
<evidence type="ECO:0000313" key="5">
    <source>
        <dbReference type="Proteomes" id="UP000240621"/>
    </source>
</evidence>
<reference evidence="3 6" key="2">
    <citation type="submission" date="2019-10" db="EMBL/GenBank/DDBJ databases">
        <title>Prolixibacter strains distinguished by the presence of nitrate reductase genes were adept at nitrate-dependent anaerobic corrosion of metallic iron and carbon steel.</title>
        <authorList>
            <person name="Iino T."/>
            <person name="Shono N."/>
            <person name="Ito K."/>
            <person name="Nakamura R."/>
            <person name="Sueoka K."/>
            <person name="Harayama S."/>
            <person name="Ohkuma M."/>
        </authorList>
    </citation>
    <scope>NUCLEOTIDE SEQUENCE [LARGE SCALE GENOMIC DNA]</scope>
    <source>
        <strain evidence="3 6">MIC1-1</strain>
    </source>
</reference>
<proteinExistence type="inferred from homology"/>
<dbReference type="SUPFAM" id="SSF55035">
    <property type="entry name" value="NAD-binding domain of HMG-CoA reductase"/>
    <property type="match status" value="1"/>
</dbReference>
<dbReference type="Gene3D" id="3.90.770.10">
    <property type="entry name" value="3-hydroxy-3-methylglutaryl-coenzyme A Reductase, Chain A, domain 2"/>
    <property type="match status" value="2"/>
</dbReference>
<dbReference type="EMBL" id="BLAU01000001">
    <property type="protein sequence ID" value="GET22038.1"/>
    <property type="molecule type" value="Genomic_DNA"/>
</dbReference>
<dbReference type="InterPro" id="IPR009029">
    <property type="entry name" value="HMG_CoA_Rdtase_sub-bd_dom_sf"/>
</dbReference>
<dbReference type="PANTHER" id="PTHR10572">
    <property type="entry name" value="3-HYDROXY-3-METHYLGLUTARYL-COENZYME A REDUCTASE"/>
    <property type="match status" value="1"/>
</dbReference>